<evidence type="ECO:0000313" key="5">
    <source>
        <dbReference type="Proteomes" id="UP000663860"/>
    </source>
</evidence>
<protein>
    <submittedName>
        <fullName evidence="3">Uncharacterized protein</fullName>
    </submittedName>
</protein>
<feature type="signal peptide" evidence="2">
    <location>
        <begin position="1"/>
        <end position="22"/>
    </location>
</feature>
<dbReference type="EMBL" id="CAJNOE010000588">
    <property type="protein sequence ID" value="CAF1280995.1"/>
    <property type="molecule type" value="Genomic_DNA"/>
</dbReference>
<feature type="chain" id="PRO_5035605405" evidence="2">
    <location>
        <begin position="23"/>
        <end position="300"/>
    </location>
</feature>
<name>A0A815C9G4_9BILA</name>
<comment type="caution">
    <text evidence="3">The sequence shown here is derived from an EMBL/GenBank/DDBJ whole genome shotgun (WGS) entry which is preliminary data.</text>
</comment>
<evidence type="ECO:0000313" key="4">
    <source>
        <dbReference type="EMBL" id="CAF4165655.1"/>
    </source>
</evidence>
<sequence>MKSTEFYFLVLLLTASVTIVSTLMCYDCPLHHYDFLITPDNIPNFMNCTTIDTKQNFCSLNFYSDDNGKTSKLWANPNKGDEHASVSYISAGFDIPRGFDNTISFGLLYQCMTDNCNNPQMILKRILEASTIETYKPPQLSFATDLSSRAEPLTCFTYNNFTNSDECKPLFHNRQSSNAAEVCSTYCVTEIHIDSTDLKTERMCSYCEQDTKERFSYIDERVYLLDQRISRLQQLEYICNTSRDCNSLENIRQIQQRYKIEFDFDKFFNNSVTSMLILSVRMQYIGYFLFIILIWLNNKY</sequence>
<evidence type="ECO:0000256" key="2">
    <source>
        <dbReference type="SAM" id="SignalP"/>
    </source>
</evidence>
<dbReference type="AlphaFoldDB" id="A0A815C9G4"/>
<keyword evidence="1" id="KW-0472">Membrane</keyword>
<keyword evidence="2" id="KW-0732">Signal</keyword>
<dbReference type="Proteomes" id="UP000663860">
    <property type="component" value="Unassembled WGS sequence"/>
</dbReference>
<feature type="transmembrane region" description="Helical" evidence="1">
    <location>
        <begin position="275"/>
        <end position="296"/>
    </location>
</feature>
<evidence type="ECO:0000313" key="3">
    <source>
        <dbReference type="EMBL" id="CAF1280995.1"/>
    </source>
</evidence>
<organism evidence="3 5">
    <name type="scientific">Adineta steineri</name>
    <dbReference type="NCBI Taxonomy" id="433720"/>
    <lineage>
        <taxon>Eukaryota</taxon>
        <taxon>Metazoa</taxon>
        <taxon>Spiralia</taxon>
        <taxon>Gnathifera</taxon>
        <taxon>Rotifera</taxon>
        <taxon>Eurotatoria</taxon>
        <taxon>Bdelloidea</taxon>
        <taxon>Adinetida</taxon>
        <taxon>Adinetidae</taxon>
        <taxon>Adineta</taxon>
    </lineage>
</organism>
<dbReference type="EMBL" id="CAJOBB010006601">
    <property type="protein sequence ID" value="CAF4165655.1"/>
    <property type="molecule type" value="Genomic_DNA"/>
</dbReference>
<keyword evidence="1" id="KW-1133">Transmembrane helix</keyword>
<gene>
    <name evidence="3" type="ORF">IZO911_LOCUS32965</name>
    <name evidence="4" type="ORF">KXQ929_LOCUS38078</name>
</gene>
<keyword evidence="1" id="KW-0812">Transmembrane</keyword>
<accession>A0A815C9G4</accession>
<reference evidence="3" key="1">
    <citation type="submission" date="2021-02" db="EMBL/GenBank/DDBJ databases">
        <authorList>
            <person name="Nowell W R."/>
        </authorList>
    </citation>
    <scope>NUCLEOTIDE SEQUENCE</scope>
</reference>
<evidence type="ECO:0000256" key="1">
    <source>
        <dbReference type="SAM" id="Phobius"/>
    </source>
</evidence>
<dbReference type="Proteomes" id="UP000663868">
    <property type="component" value="Unassembled WGS sequence"/>
</dbReference>
<proteinExistence type="predicted"/>